<organism evidence="1 2">
    <name type="scientific">Candidatus Neptunichlamydia vexilliferae</name>
    <dbReference type="NCBI Taxonomy" id="1651774"/>
    <lineage>
        <taxon>Bacteria</taxon>
        <taxon>Pseudomonadati</taxon>
        <taxon>Chlamydiota</taxon>
        <taxon>Chlamydiia</taxon>
        <taxon>Parachlamydiales</taxon>
        <taxon>Simkaniaceae</taxon>
        <taxon>Candidatus Neptunichlamydia</taxon>
    </lineage>
</organism>
<protein>
    <submittedName>
        <fullName evidence="1">Uncharacterized protein</fullName>
    </submittedName>
</protein>
<dbReference type="EMBL" id="JAAEJV010000027">
    <property type="protein sequence ID" value="MBF5059541.1"/>
    <property type="molecule type" value="Genomic_DNA"/>
</dbReference>
<evidence type="ECO:0000313" key="2">
    <source>
        <dbReference type="Proteomes" id="UP001194714"/>
    </source>
</evidence>
<gene>
    <name evidence="1" type="ORF">NEPTK9_001055</name>
</gene>
<accession>A0ABS0B1I4</accession>
<comment type="caution">
    <text evidence="1">The sequence shown here is derived from an EMBL/GenBank/DDBJ whole genome shotgun (WGS) entry which is preliminary data.</text>
</comment>
<dbReference type="Proteomes" id="UP001194714">
    <property type="component" value="Unassembled WGS sequence"/>
</dbReference>
<reference evidence="1 2" key="1">
    <citation type="submission" date="2020-01" db="EMBL/GenBank/DDBJ databases">
        <title>Draft genome sequence of Cand. Neptunochlamydia vexilliferae K9.</title>
        <authorList>
            <person name="Schulz F."/>
            <person name="Koestlbacher S."/>
            <person name="Wascher F."/>
            <person name="Pizzetti I."/>
            <person name="Horn M."/>
        </authorList>
    </citation>
    <scope>NUCLEOTIDE SEQUENCE [LARGE SCALE GENOMIC DNA]</scope>
    <source>
        <strain evidence="1 2">K9</strain>
    </source>
</reference>
<sequence length="141" mass="16043">MSSSSQTTIASYYYSYGVASENNRKIEFCRKQEDDPKSLQAIIMGKKESKWLRACVVEGEKIRVELLSTSEKAKIIMEARQKLASIPPFKSKNIREYSIGEQDDILKNLTPIGKRKIEIYNDPEGKNGMEKITSITIFDPS</sequence>
<dbReference type="RefSeq" id="WP_194847846.1">
    <property type="nucleotide sequence ID" value="NZ_JAAEJV010000027.1"/>
</dbReference>
<keyword evidence="2" id="KW-1185">Reference proteome</keyword>
<name>A0ABS0B1I4_9BACT</name>
<proteinExistence type="predicted"/>
<evidence type="ECO:0000313" key="1">
    <source>
        <dbReference type="EMBL" id="MBF5059541.1"/>
    </source>
</evidence>